<dbReference type="HOGENOM" id="CLU_033452_0_0_1"/>
<organism evidence="9 10">
    <name type="scientific">Baudoinia panamericana (strain UAMH 10762)</name>
    <name type="common">Angels' share fungus</name>
    <name type="synonym">Baudoinia compniacensis (strain UAMH 10762)</name>
    <dbReference type="NCBI Taxonomy" id="717646"/>
    <lineage>
        <taxon>Eukaryota</taxon>
        <taxon>Fungi</taxon>
        <taxon>Dikarya</taxon>
        <taxon>Ascomycota</taxon>
        <taxon>Pezizomycotina</taxon>
        <taxon>Dothideomycetes</taxon>
        <taxon>Dothideomycetidae</taxon>
        <taxon>Mycosphaerellales</taxon>
        <taxon>Teratosphaeriaceae</taxon>
        <taxon>Baudoinia</taxon>
    </lineage>
</organism>
<keyword evidence="4 5" id="KW-0539">Nucleus</keyword>
<dbReference type="AlphaFoldDB" id="M2LWI5"/>
<evidence type="ECO:0000313" key="9">
    <source>
        <dbReference type="EMBL" id="EMC99007.1"/>
    </source>
</evidence>
<keyword evidence="3 5" id="KW-0371">Homeobox</keyword>
<dbReference type="PROSITE" id="PS00027">
    <property type="entry name" value="HOMEOBOX_1"/>
    <property type="match status" value="1"/>
</dbReference>
<evidence type="ECO:0000313" key="10">
    <source>
        <dbReference type="Proteomes" id="UP000011761"/>
    </source>
</evidence>
<dbReference type="PANTHER" id="PTHR24323">
    <property type="entry name" value="CEH-10 HOMEODOMAIN-CONTAINING HOMOLOG"/>
    <property type="match status" value="1"/>
</dbReference>
<dbReference type="SMART" id="SM00389">
    <property type="entry name" value="HOX"/>
    <property type="match status" value="1"/>
</dbReference>
<dbReference type="InterPro" id="IPR017970">
    <property type="entry name" value="Homeobox_CS"/>
</dbReference>
<feature type="DNA-binding region" description="Homeobox" evidence="5">
    <location>
        <begin position="38"/>
        <end position="97"/>
    </location>
</feature>
<dbReference type="InterPro" id="IPR001356">
    <property type="entry name" value="HD"/>
</dbReference>
<dbReference type="STRING" id="717646.M2LWI5"/>
<dbReference type="InterPro" id="IPR009057">
    <property type="entry name" value="Homeodomain-like_sf"/>
</dbReference>
<dbReference type="GeneID" id="19107500"/>
<keyword evidence="10" id="KW-1185">Reference proteome</keyword>
<comment type="subcellular location">
    <subcellularLocation>
        <location evidence="1 5 6">Nucleus</location>
    </subcellularLocation>
</comment>
<dbReference type="OrthoDB" id="6159439at2759"/>
<dbReference type="SUPFAM" id="SSF46689">
    <property type="entry name" value="Homeodomain-like"/>
    <property type="match status" value="1"/>
</dbReference>
<evidence type="ECO:0000256" key="4">
    <source>
        <dbReference type="ARBA" id="ARBA00023242"/>
    </source>
</evidence>
<dbReference type="KEGG" id="bcom:BAUCODRAFT_120297"/>
<evidence type="ECO:0000256" key="5">
    <source>
        <dbReference type="PROSITE-ProRule" id="PRU00108"/>
    </source>
</evidence>
<feature type="region of interest" description="Disordered" evidence="7">
    <location>
        <begin position="298"/>
        <end position="318"/>
    </location>
</feature>
<feature type="region of interest" description="Disordered" evidence="7">
    <location>
        <begin position="1"/>
        <end position="49"/>
    </location>
</feature>
<dbReference type="GO" id="GO:0000976">
    <property type="term" value="F:transcription cis-regulatory region binding"/>
    <property type="evidence" value="ECO:0007669"/>
    <property type="project" value="TreeGrafter"/>
</dbReference>
<dbReference type="OMA" id="KPDMDCV"/>
<dbReference type="Gene3D" id="1.10.10.60">
    <property type="entry name" value="Homeodomain-like"/>
    <property type="match status" value="1"/>
</dbReference>
<dbReference type="GO" id="GO:0000981">
    <property type="term" value="F:DNA-binding transcription factor activity, RNA polymerase II-specific"/>
    <property type="evidence" value="ECO:0007669"/>
    <property type="project" value="InterPro"/>
</dbReference>
<evidence type="ECO:0000259" key="8">
    <source>
        <dbReference type="PROSITE" id="PS50071"/>
    </source>
</evidence>
<dbReference type="InterPro" id="IPR051775">
    <property type="entry name" value="Homeobox_domain"/>
</dbReference>
<feature type="compositionally biased region" description="Basic and acidic residues" evidence="7">
    <location>
        <begin position="432"/>
        <end position="446"/>
    </location>
</feature>
<dbReference type="CDD" id="cd00086">
    <property type="entry name" value="homeodomain"/>
    <property type="match status" value="1"/>
</dbReference>
<dbReference type="RefSeq" id="XP_007674062.1">
    <property type="nucleotide sequence ID" value="XM_007675872.1"/>
</dbReference>
<evidence type="ECO:0000256" key="3">
    <source>
        <dbReference type="ARBA" id="ARBA00023155"/>
    </source>
</evidence>
<accession>M2LWI5</accession>
<feature type="region of interest" description="Disordered" evidence="7">
    <location>
        <begin position="405"/>
        <end position="526"/>
    </location>
</feature>
<evidence type="ECO:0000256" key="7">
    <source>
        <dbReference type="SAM" id="MobiDB-lite"/>
    </source>
</evidence>
<dbReference type="eggNOG" id="ENOG502SDP0">
    <property type="taxonomic scope" value="Eukaryota"/>
</dbReference>
<dbReference type="Proteomes" id="UP000011761">
    <property type="component" value="Unassembled WGS sequence"/>
</dbReference>
<dbReference type="GO" id="GO:0005634">
    <property type="term" value="C:nucleus"/>
    <property type="evidence" value="ECO:0007669"/>
    <property type="project" value="UniProtKB-SubCell"/>
</dbReference>
<keyword evidence="2 5" id="KW-0238">DNA-binding</keyword>
<evidence type="ECO:0000256" key="6">
    <source>
        <dbReference type="RuleBase" id="RU000682"/>
    </source>
</evidence>
<protein>
    <recommendedName>
        <fullName evidence="8">Homeobox domain-containing protein</fullName>
    </recommendedName>
</protein>
<gene>
    <name evidence="9" type="ORF">BAUCODRAFT_120297</name>
</gene>
<dbReference type="EMBL" id="KB445552">
    <property type="protein sequence ID" value="EMC99007.1"/>
    <property type="molecule type" value="Genomic_DNA"/>
</dbReference>
<reference evidence="9 10" key="1">
    <citation type="journal article" date="2012" name="PLoS Pathog.">
        <title>Diverse lifestyles and strategies of plant pathogenesis encoded in the genomes of eighteen Dothideomycetes fungi.</title>
        <authorList>
            <person name="Ohm R.A."/>
            <person name="Feau N."/>
            <person name="Henrissat B."/>
            <person name="Schoch C.L."/>
            <person name="Horwitz B.A."/>
            <person name="Barry K.W."/>
            <person name="Condon B.J."/>
            <person name="Copeland A.C."/>
            <person name="Dhillon B."/>
            <person name="Glaser F."/>
            <person name="Hesse C.N."/>
            <person name="Kosti I."/>
            <person name="LaButti K."/>
            <person name="Lindquist E.A."/>
            <person name="Lucas S."/>
            <person name="Salamov A.A."/>
            <person name="Bradshaw R.E."/>
            <person name="Ciuffetti L."/>
            <person name="Hamelin R.C."/>
            <person name="Kema G.H.J."/>
            <person name="Lawrence C."/>
            <person name="Scott J.A."/>
            <person name="Spatafora J.W."/>
            <person name="Turgeon B.G."/>
            <person name="de Wit P.J.G.M."/>
            <person name="Zhong S."/>
            <person name="Goodwin S.B."/>
            <person name="Grigoriev I.V."/>
        </authorList>
    </citation>
    <scope>NUCLEOTIDE SEQUENCE [LARGE SCALE GENOMIC DNA]</scope>
    <source>
        <strain evidence="9 10">UAMH 10762</strain>
    </source>
</reference>
<feature type="compositionally biased region" description="Low complexity" evidence="7">
    <location>
        <begin position="16"/>
        <end position="25"/>
    </location>
</feature>
<evidence type="ECO:0000256" key="1">
    <source>
        <dbReference type="ARBA" id="ARBA00004123"/>
    </source>
</evidence>
<name>M2LWI5_BAUPA</name>
<dbReference type="PANTHER" id="PTHR24323:SF7">
    <property type="entry name" value="HOMEOBOX DOMAIN-CONTAINING PROTEIN"/>
    <property type="match status" value="1"/>
</dbReference>
<dbReference type="Pfam" id="PF00046">
    <property type="entry name" value="Homeodomain"/>
    <property type="match status" value="1"/>
</dbReference>
<feature type="domain" description="Homeobox" evidence="8">
    <location>
        <begin position="36"/>
        <end position="96"/>
    </location>
</feature>
<evidence type="ECO:0000256" key="2">
    <source>
        <dbReference type="ARBA" id="ARBA00023125"/>
    </source>
</evidence>
<sequence length="541" mass="57903">MASDVANAGHHEELRLSSLLSSDDNSSSDRVDINSKSVPQKRKRTSPDDQATLEAAYQLDSKPDKTARLELVKQVALSEKEVQIWFQNRRQSSRRRSRPLLPHEIVQYQLARHAHIAPDIQAAVLPPSPLVGQMRPSHRISASDSLPQHASTVCVAAAGQYGREAADSSSNVVTAASIAMAAPSTFYRADAQLAGAPNVSYAAVQDSNGSSACGYKAIALVNNTIRQQPATGLPSTQSAYAAPRGKKSQSFVRLSMSSDGKACVTTKNGSSPSPPRAASMLIPPMDFNAALSVTGNTSAVTGSDGVRRTSRSSSGRSRDSRAWQFWCDKDARSELEQKAVDDVSGSAADAIGLLRSASGRRILGSVPATINSKLAQRAKGVHRTKLERRRGCLQRANTTLGRLQSRLDGSEKVMPKLKGYDSTLSAHVPGNDSDKENWSPSERDQDGSLIDGANARSSPEYSYAAPQGGRVSQMTTLREDARTGLHKSALQHDFGQENVEPEAGAPTAGTVSDKQQNQSTSSEDDLDCIQGLLSLSQGNWR</sequence>
<feature type="compositionally biased region" description="Polar residues" evidence="7">
    <location>
        <begin position="509"/>
        <end position="521"/>
    </location>
</feature>
<dbReference type="PROSITE" id="PS50071">
    <property type="entry name" value="HOMEOBOX_2"/>
    <property type="match status" value="1"/>
</dbReference>
<proteinExistence type="predicted"/>